<sequence length="112" mass="10820">MVWAMTTSTVEVVAPFAADFTEPGAAGSTAGLAAQERACASALAALLAARTSSAAGSQYGPQQGLRLQAGVGVLQSAPALAAASWTARSSFRGAAAPSTGAPGGPVSAGWVD</sequence>
<dbReference type="Proteomes" id="UP000886520">
    <property type="component" value="Chromosome 14"/>
</dbReference>
<accession>A0A9D4ZES2</accession>
<reference evidence="2" key="1">
    <citation type="submission" date="2021-01" db="EMBL/GenBank/DDBJ databases">
        <title>Adiantum capillus-veneris genome.</title>
        <authorList>
            <person name="Fang Y."/>
            <person name="Liao Q."/>
        </authorList>
    </citation>
    <scope>NUCLEOTIDE SEQUENCE</scope>
    <source>
        <strain evidence="2">H3</strain>
        <tissue evidence="2">Leaf</tissue>
    </source>
</reference>
<gene>
    <name evidence="2" type="ORF">GOP47_0014344</name>
</gene>
<evidence type="ECO:0000256" key="1">
    <source>
        <dbReference type="SAM" id="MobiDB-lite"/>
    </source>
</evidence>
<comment type="caution">
    <text evidence="2">The sequence shown here is derived from an EMBL/GenBank/DDBJ whole genome shotgun (WGS) entry which is preliminary data.</text>
</comment>
<evidence type="ECO:0000313" key="3">
    <source>
        <dbReference type="Proteomes" id="UP000886520"/>
    </source>
</evidence>
<proteinExistence type="predicted"/>
<dbReference type="EMBL" id="JABFUD020000014">
    <property type="protein sequence ID" value="KAI5070001.1"/>
    <property type="molecule type" value="Genomic_DNA"/>
</dbReference>
<evidence type="ECO:0000313" key="2">
    <source>
        <dbReference type="EMBL" id="KAI5070001.1"/>
    </source>
</evidence>
<name>A0A9D4ZES2_ADICA</name>
<organism evidence="2 3">
    <name type="scientific">Adiantum capillus-veneris</name>
    <name type="common">Maidenhair fern</name>
    <dbReference type="NCBI Taxonomy" id="13818"/>
    <lineage>
        <taxon>Eukaryota</taxon>
        <taxon>Viridiplantae</taxon>
        <taxon>Streptophyta</taxon>
        <taxon>Embryophyta</taxon>
        <taxon>Tracheophyta</taxon>
        <taxon>Polypodiopsida</taxon>
        <taxon>Polypodiidae</taxon>
        <taxon>Polypodiales</taxon>
        <taxon>Pteridineae</taxon>
        <taxon>Pteridaceae</taxon>
        <taxon>Vittarioideae</taxon>
        <taxon>Adiantum</taxon>
    </lineage>
</organism>
<dbReference type="AlphaFoldDB" id="A0A9D4ZES2"/>
<feature type="region of interest" description="Disordered" evidence="1">
    <location>
        <begin position="93"/>
        <end position="112"/>
    </location>
</feature>
<keyword evidence="3" id="KW-1185">Reference proteome</keyword>
<protein>
    <submittedName>
        <fullName evidence="2">Uncharacterized protein</fullName>
    </submittedName>
</protein>